<dbReference type="EMBL" id="JAERRG010000027">
    <property type="protein sequence ID" value="MBL1119049.1"/>
    <property type="molecule type" value="Genomic_DNA"/>
</dbReference>
<keyword evidence="2" id="KW-1185">Reference proteome</keyword>
<organism evidence="1 2">
    <name type="scientific">Streptomyces endocoffeicus</name>
    <dbReference type="NCBI Taxonomy" id="2898945"/>
    <lineage>
        <taxon>Bacteria</taxon>
        <taxon>Bacillati</taxon>
        <taxon>Actinomycetota</taxon>
        <taxon>Actinomycetes</taxon>
        <taxon>Kitasatosporales</taxon>
        <taxon>Streptomycetaceae</taxon>
        <taxon>Streptomyces</taxon>
    </lineage>
</organism>
<reference evidence="1 2" key="1">
    <citation type="submission" date="2021-01" db="EMBL/GenBank/DDBJ databases">
        <title>WGS of actinomycetes isolated from Thailand.</title>
        <authorList>
            <person name="Thawai C."/>
        </authorList>
    </citation>
    <scope>NUCLEOTIDE SEQUENCE [LARGE SCALE GENOMIC DNA]</scope>
    <source>
        <strain evidence="1 2">CA3R110</strain>
    </source>
</reference>
<evidence type="ECO:0000313" key="2">
    <source>
        <dbReference type="Proteomes" id="UP000621510"/>
    </source>
</evidence>
<evidence type="ECO:0000313" key="1">
    <source>
        <dbReference type="EMBL" id="MBL1119049.1"/>
    </source>
</evidence>
<name>A0ABS1Q3Y1_9ACTN</name>
<gene>
    <name evidence="1" type="ORF">JK364_42810</name>
</gene>
<dbReference type="Proteomes" id="UP000621510">
    <property type="component" value="Unassembled WGS sequence"/>
</dbReference>
<dbReference type="InterPro" id="IPR028037">
    <property type="entry name" value="Antitoxin_Rv0909/MT0933"/>
</dbReference>
<proteinExistence type="predicted"/>
<protein>
    <submittedName>
        <fullName evidence="1">Antitoxin</fullName>
    </submittedName>
</protein>
<dbReference type="Pfam" id="PF14013">
    <property type="entry name" value="MT0933_antitox"/>
    <property type="match status" value="1"/>
</dbReference>
<sequence>MFDALKNLKQKAADLAESHGGKISAGLEKTGDFIDDRTGGKYSEKIDTGVDKAQDLVERLGEKKD</sequence>
<dbReference type="RefSeq" id="WP_201856876.1">
    <property type="nucleotide sequence ID" value="NZ_JAERRG010000027.1"/>
</dbReference>
<comment type="caution">
    <text evidence="1">The sequence shown here is derived from an EMBL/GenBank/DDBJ whole genome shotgun (WGS) entry which is preliminary data.</text>
</comment>
<accession>A0ABS1Q3Y1</accession>